<dbReference type="Proteomes" id="UP000234845">
    <property type="component" value="Unassembled WGS sequence"/>
</dbReference>
<dbReference type="RefSeq" id="WP_101519523.1">
    <property type="nucleotide sequence ID" value="NZ_PKLZ01000001.1"/>
</dbReference>
<evidence type="ECO:0000313" key="2">
    <source>
        <dbReference type="EMBL" id="PLW83886.1"/>
    </source>
</evidence>
<sequence>MLTAAQLTGQDDSLLITLADGHRLLPEAAVAFSRLQDDAAAAGFGLAIASSYRSYDHQRLIWNRKASGERPVHDDHGAPVAVLDLPPVERVQAIMRFSAMPGSSRHHWGTDLDIYDAQAVPADYQLQLSPQEVAVGGPFDALHRWLDARMAAGQSHGFYRPYGVDRGGVAPERWHLSYAPLAALYGGQLSVELLERCWDSDPEGVLLRDILEAQLPDLLLRYVAVSSNWCPAQQVPG</sequence>
<feature type="domain" description="D-alanyl-D-alanine carboxypeptidase-like core" evidence="1">
    <location>
        <begin position="22"/>
        <end position="180"/>
    </location>
</feature>
<dbReference type="InterPro" id="IPR003709">
    <property type="entry name" value="VanY-like_core_dom"/>
</dbReference>
<gene>
    <name evidence="2" type="ORF">CWI75_00550</name>
</gene>
<dbReference type="GO" id="GO:0008233">
    <property type="term" value="F:peptidase activity"/>
    <property type="evidence" value="ECO:0007669"/>
    <property type="project" value="InterPro"/>
</dbReference>
<dbReference type="SUPFAM" id="SSF55166">
    <property type="entry name" value="Hedgehog/DD-peptidase"/>
    <property type="match status" value="1"/>
</dbReference>
<accession>A0A2N5Y678</accession>
<evidence type="ECO:0000313" key="3">
    <source>
        <dbReference type="Proteomes" id="UP000234845"/>
    </source>
</evidence>
<dbReference type="InterPro" id="IPR009045">
    <property type="entry name" value="Zn_M74/Hedgehog-like"/>
</dbReference>
<dbReference type="Pfam" id="PF02557">
    <property type="entry name" value="VanY"/>
    <property type="match status" value="1"/>
</dbReference>
<name>A0A2N5Y678_9GAMM</name>
<protein>
    <submittedName>
        <fullName evidence="2">Peptidase</fullName>
    </submittedName>
</protein>
<dbReference type="OrthoDB" id="9792074at2"/>
<dbReference type="Gene3D" id="3.30.1380.10">
    <property type="match status" value="1"/>
</dbReference>
<proteinExistence type="predicted"/>
<dbReference type="AlphaFoldDB" id="A0A2N5Y678"/>
<evidence type="ECO:0000259" key="1">
    <source>
        <dbReference type="Pfam" id="PF02557"/>
    </source>
</evidence>
<dbReference type="InterPro" id="IPR052179">
    <property type="entry name" value="DD-CPase-like"/>
</dbReference>
<comment type="caution">
    <text evidence="2">The sequence shown here is derived from an EMBL/GenBank/DDBJ whole genome shotgun (WGS) entry which is preliminary data.</text>
</comment>
<dbReference type="PANTHER" id="PTHR34385">
    <property type="entry name" value="D-ALANYL-D-ALANINE CARBOXYPEPTIDASE"/>
    <property type="match status" value="1"/>
</dbReference>
<organism evidence="2 3">
    <name type="scientific">Kineobactrum sediminis</name>
    <dbReference type="NCBI Taxonomy" id="1905677"/>
    <lineage>
        <taxon>Bacteria</taxon>
        <taxon>Pseudomonadati</taxon>
        <taxon>Pseudomonadota</taxon>
        <taxon>Gammaproteobacteria</taxon>
        <taxon>Cellvibrionales</taxon>
        <taxon>Halieaceae</taxon>
        <taxon>Kineobactrum</taxon>
    </lineage>
</organism>
<reference evidence="3" key="1">
    <citation type="submission" date="2017-11" db="EMBL/GenBank/DDBJ databases">
        <title>The draft genome sequence of Chromatocurvus sp. F02.</title>
        <authorList>
            <person name="Du Z.-J."/>
            <person name="Chang Y.-Q."/>
        </authorList>
    </citation>
    <scope>NUCLEOTIDE SEQUENCE [LARGE SCALE GENOMIC DNA]</scope>
    <source>
        <strain evidence="3">F02</strain>
    </source>
</reference>
<dbReference type="CDD" id="cd14847">
    <property type="entry name" value="DD-carboxypeptidase_like"/>
    <property type="match status" value="1"/>
</dbReference>
<keyword evidence="3" id="KW-1185">Reference proteome</keyword>
<dbReference type="EMBL" id="PKLZ01000001">
    <property type="protein sequence ID" value="PLW83886.1"/>
    <property type="molecule type" value="Genomic_DNA"/>
</dbReference>
<dbReference type="GO" id="GO:0006508">
    <property type="term" value="P:proteolysis"/>
    <property type="evidence" value="ECO:0007669"/>
    <property type="project" value="InterPro"/>
</dbReference>
<dbReference type="PANTHER" id="PTHR34385:SF1">
    <property type="entry name" value="PEPTIDOGLYCAN L-ALANYL-D-GLUTAMATE ENDOPEPTIDASE CWLK"/>
    <property type="match status" value="1"/>
</dbReference>